<dbReference type="GO" id="GO:0016987">
    <property type="term" value="F:sigma factor activity"/>
    <property type="evidence" value="ECO:0007669"/>
    <property type="project" value="UniProtKB-KW"/>
</dbReference>
<keyword evidence="9" id="KW-1185">Reference proteome</keyword>
<dbReference type="Gene3D" id="1.10.10.10">
    <property type="entry name" value="Winged helix-like DNA-binding domain superfamily/Winged helix DNA-binding domain"/>
    <property type="match status" value="1"/>
</dbReference>
<dbReference type="SUPFAM" id="SSF88946">
    <property type="entry name" value="Sigma2 domain of RNA polymerase sigma factors"/>
    <property type="match status" value="1"/>
</dbReference>
<dbReference type="PANTHER" id="PTHR43133:SF8">
    <property type="entry name" value="RNA POLYMERASE SIGMA FACTOR HI_1459-RELATED"/>
    <property type="match status" value="1"/>
</dbReference>
<gene>
    <name evidence="8" type="ORF">AKJ09_03236</name>
</gene>
<dbReference type="EMBL" id="CP012333">
    <property type="protein sequence ID" value="AKU96572.1"/>
    <property type="molecule type" value="Genomic_DNA"/>
</dbReference>
<protein>
    <submittedName>
        <fullName evidence="8">RNA polymerase sigma factor RpoE</fullName>
    </submittedName>
</protein>
<keyword evidence="2" id="KW-0805">Transcription regulation</keyword>
<evidence type="ECO:0000256" key="4">
    <source>
        <dbReference type="ARBA" id="ARBA00023125"/>
    </source>
</evidence>
<dbReference type="InterPro" id="IPR007627">
    <property type="entry name" value="RNA_pol_sigma70_r2"/>
</dbReference>
<dbReference type="InterPro" id="IPR039425">
    <property type="entry name" value="RNA_pol_sigma-70-like"/>
</dbReference>
<dbReference type="InterPro" id="IPR013324">
    <property type="entry name" value="RNA_pol_sigma_r3/r4-like"/>
</dbReference>
<dbReference type="AlphaFoldDB" id="A0A0K1PSS9"/>
<proteinExistence type="inferred from homology"/>
<feature type="domain" description="RNA polymerase sigma factor 70 region 4 type 2" evidence="7">
    <location>
        <begin position="127"/>
        <end position="178"/>
    </location>
</feature>
<keyword evidence="4" id="KW-0238">DNA-binding</keyword>
<organism evidence="8 9">
    <name type="scientific">Labilithrix luteola</name>
    <dbReference type="NCBI Taxonomy" id="1391654"/>
    <lineage>
        <taxon>Bacteria</taxon>
        <taxon>Pseudomonadati</taxon>
        <taxon>Myxococcota</taxon>
        <taxon>Polyangia</taxon>
        <taxon>Polyangiales</taxon>
        <taxon>Labilitrichaceae</taxon>
        <taxon>Labilithrix</taxon>
    </lineage>
</organism>
<dbReference type="InterPro" id="IPR013325">
    <property type="entry name" value="RNA_pol_sigma_r2"/>
</dbReference>
<sequence>MRALVASAMGTEPASQVLGGTDVPARPDPATIFREHGRFVHSVLRGLGVQKADLEDAFQEVFMVVHRKIDAYEDRGSLRAWVYGICVRVAIHVRRRRGKPEIAAASFPEPVDPTTPAELLSEQQARRILYSILDQLDDDKRAVFVLYELEELSMPEVAQSLNCPVQTAYSRLRAARAAVNEAIESFRQQKETR</sequence>
<reference evidence="8 9" key="1">
    <citation type="submission" date="2015-08" db="EMBL/GenBank/DDBJ databases">
        <authorList>
            <person name="Babu N.S."/>
            <person name="Beckwith C.J."/>
            <person name="Beseler K.G."/>
            <person name="Brison A."/>
            <person name="Carone J.V."/>
            <person name="Caskin T.P."/>
            <person name="Diamond M."/>
            <person name="Durham M.E."/>
            <person name="Foxe J.M."/>
            <person name="Go M."/>
            <person name="Henderson B.A."/>
            <person name="Jones I.B."/>
            <person name="McGettigan J.A."/>
            <person name="Micheletti S.J."/>
            <person name="Nasrallah M.E."/>
            <person name="Ortiz D."/>
            <person name="Piller C.R."/>
            <person name="Privatt S.R."/>
            <person name="Schneider S.L."/>
            <person name="Sharp S."/>
            <person name="Smith T.C."/>
            <person name="Stanton J.D."/>
            <person name="Ullery H.E."/>
            <person name="Wilson R.J."/>
            <person name="Serrano M.G."/>
            <person name="Buck G."/>
            <person name="Lee V."/>
            <person name="Wang Y."/>
            <person name="Carvalho R."/>
            <person name="Voegtly L."/>
            <person name="Shi R."/>
            <person name="Duckworth R."/>
            <person name="Johnson A."/>
            <person name="Loviza R."/>
            <person name="Walstead R."/>
            <person name="Shah Z."/>
            <person name="Kiflezghi M."/>
            <person name="Wade K."/>
            <person name="Ball S.L."/>
            <person name="Bradley K.W."/>
            <person name="Asai D.J."/>
            <person name="Bowman C.A."/>
            <person name="Russell D.A."/>
            <person name="Pope W.H."/>
            <person name="Jacobs-Sera D."/>
            <person name="Hendrix R.W."/>
            <person name="Hatfull G.F."/>
        </authorList>
    </citation>
    <scope>NUCLEOTIDE SEQUENCE [LARGE SCALE GENOMIC DNA]</scope>
    <source>
        <strain evidence="8 9">DSM 27648</strain>
    </source>
</reference>
<name>A0A0K1PSS9_9BACT</name>
<dbReference type="SUPFAM" id="SSF88659">
    <property type="entry name" value="Sigma3 and sigma4 domains of RNA polymerase sigma factors"/>
    <property type="match status" value="1"/>
</dbReference>
<dbReference type="GO" id="GO:0003677">
    <property type="term" value="F:DNA binding"/>
    <property type="evidence" value="ECO:0007669"/>
    <property type="project" value="UniProtKB-KW"/>
</dbReference>
<dbReference type="GO" id="GO:0006352">
    <property type="term" value="P:DNA-templated transcription initiation"/>
    <property type="evidence" value="ECO:0007669"/>
    <property type="project" value="InterPro"/>
</dbReference>
<evidence type="ECO:0000313" key="8">
    <source>
        <dbReference type="EMBL" id="AKU96572.1"/>
    </source>
</evidence>
<dbReference type="InterPro" id="IPR036388">
    <property type="entry name" value="WH-like_DNA-bd_sf"/>
</dbReference>
<dbReference type="NCBIfam" id="TIGR02937">
    <property type="entry name" value="sigma70-ECF"/>
    <property type="match status" value="1"/>
</dbReference>
<evidence type="ECO:0000256" key="3">
    <source>
        <dbReference type="ARBA" id="ARBA00023082"/>
    </source>
</evidence>
<dbReference type="Gene3D" id="1.10.1740.10">
    <property type="match status" value="1"/>
</dbReference>
<dbReference type="InterPro" id="IPR013249">
    <property type="entry name" value="RNA_pol_sigma70_r4_t2"/>
</dbReference>
<evidence type="ECO:0000259" key="6">
    <source>
        <dbReference type="Pfam" id="PF04542"/>
    </source>
</evidence>
<evidence type="ECO:0000256" key="1">
    <source>
        <dbReference type="ARBA" id="ARBA00010641"/>
    </source>
</evidence>
<keyword evidence="3" id="KW-0731">Sigma factor</keyword>
<evidence type="ECO:0000259" key="7">
    <source>
        <dbReference type="Pfam" id="PF08281"/>
    </source>
</evidence>
<feature type="domain" description="RNA polymerase sigma-70 region 2" evidence="6">
    <location>
        <begin position="32"/>
        <end position="98"/>
    </location>
</feature>
<dbReference type="KEGG" id="llu:AKJ09_03236"/>
<dbReference type="CDD" id="cd06171">
    <property type="entry name" value="Sigma70_r4"/>
    <property type="match status" value="1"/>
</dbReference>
<evidence type="ECO:0000313" key="9">
    <source>
        <dbReference type="Proteomes" id="UP000064967"/>
    </source>
</evidence>
<dbReference type="Pfam" id="PF04542">
    <property type="entry name" value="Sigma70_r2"/>
    <property type="match status" value="1"/>
</dbReference>
<keyword evidence="5" id="KW-0804">Transcription</keyword>
<comment type="similarity">
    <text evidence="1">Belongs to the sigma-70 factor family. ECF subfamily.</text>
</comment>
<evidence type="ECO:0000256" key="2">
    <source>
        <dbReference type="ARBA" id="ARBA00023015"/>
    </source>
</evidence>
<dbReference type="Pfam" id="PF08281">
    <property type="entry name" value="Sigma70_r4_2"/>
    <property type="match status" value="1"/>
</dbReference>
<dbReference type="STRING" id="1391654.AKJ09_03236"/>
<evidence type="ECO:0000256" key="5">
    <source>
        <dbReference type="ARBA" id="ARBA00023163"/>
    </source>
</evidence>
<dbReference type="Proteomes" id="UP000064967">
    <property type="component" value="Chromosome"/>
</dbReference>
<dbReference type="InterPro" id="IPR014284">
    <property type="entry name" value="RNA_pol_sigma-70_dom"/>
</dbReference>
<dbReference type="PANTHER" id="PTHR43133">
    <property type="entry name" value="RNA POLYMERASE ECF-TYPE SIGMA FACTO"/>
    <property type="match status" value="1"/>
</dbReference>
<accession>A0A0K1PSS9</accession>